<dbReference type="GO" id="GO:0030686">
    <property type="term" value="C:90S preribosome"/>
    <property type="evidence" value="ECO:0007669"/>
    <property type="project" value="TreeGrafter"/>
</dbReference>
<feature type="compositionally biased region" description="Basic and acidic residues" evidence="3">
    <location>
        <begin position="325"/>
        <end position="352"/>
    </location>
</feature>
<feature type="region of interest" description="Disordered" evidence="3">
    <location>
        <begin position="320"/>
        <end position="352"/>
    </location>
</feature>
<name>A0A7R9PYV7_9ACAR</name>
<dbReference type="OrthoDB" id="10252032at2759"/>
<evidence type="ECO:0000313" key="5">
    <source>
        <dbReference type="EMBL" id="CAD7625900.1"/>
    </source>
</evidence>
<dbReference type="Proteomes" id="UP000759131">
    <property type="component" value="Unassembled WGS sequence"/>
</dbReference>
<evidence type="ECO:0000259" key="4">
    <source>
        <dbReference type="Pfam" id="PF12936"/>
    </source>
</evidence>
<organism evidence="5">
    <name type="scientific">Medioppia subpectinata</name>
    <dbReference type="NCBI Taxonomy" id="1979941"/>
    <lineage>
        <taxon>Eukaryota</taxon>
        <taxon>Metazoa</taxon>
        <taxon>Ecdysozoa</taxon>
        <taxon>Arthropoda</taxon>
        <taxon>Chelicerata</taxon>
        <taxon>Arachnida</taxon>
        <taxon>Acari</taxon>
        <taxon>Acariformes</taxon>
        <taxon>Sarcoptiformes</taxon>
        <taxon>Oribatida</taxon>
        <taxon>Brachypylina</taxon>
        <taxon>Oppioidea</taxon>
        <taxon>Oppiidae</taxon>
        <taxon>Medioppia</taxon>
    </lineage>
</organism>
<dbReference type="GO" id="GO:0005730">
    <property type="term" value="C:nucleolus"/>
    <property type="evidence" value="ECO:0007669"/>
    <property type="project" value="TreeGrafter"/>
</dbReference>
<feature type="region of interest" description="Disordered" evidence="3">
    <location>
        <begin position="443"/>
        <end position="470"/>
    </location>
</feature>
<feature type="region of interest" description="Disordered" evidence="3">
    <location>
        <begin position="46"/>
        <end position="80"/>
    </location>
</feature>
<dbReference type="InterPro" id="IPR024626">
    <property type="entry name" value="Kri1-like_C"/>
</dbReference>
<keyword evidence="6" id="KW-1185">Reference proteome</keyword>
<feature type="compositionally biased region" description="Basic residues" evidence="3">
    <location>
        <begin position="661"/>
        <end position="671"/>
    </location>
</feature>
<evidence type="ECO:0000313" key="6">
    <source>
        <dbReference type="Proteomes" id="UP000759131"/>
    </source>
</evidence>
<evidence type="ECO:0000256" key="2">
    <source>
        <dbReference type="ARBA" id="ARBA00017294"/>
    </source>
</evidence>
<evidence type="ECO:0000256" key="1">
    <source>
        <dbReference type="ARBA" id="ARBA00007473"/>
    </source>
</evidence>
<dbReference type="EMBL" id="CAJPIZ010003412">
    <property type="protein sequence ID" value="CAG2106330.1"/>
    <property type="molecule type" value="Genomic_DNA"/>
</dbReference>
<evidence type="ECO:0000256" key="3">
    <source>
        <dbReference type="SAM" id="MobiDB-lite"/>
    </source>
</evidence>
<feature type="compositionally biased region" description="Acidic residues" evidence="3">
    <location>
        <begin position="53"/>
        <end position="72"/>
    </location>
</feature>
<sequence length="671" mass="78589">MSKKVLHLNDSSDEESNQLNLNSDFAKNYDIWRRKEEIQKLKDKYGDNLDVLSDSDDQSDDSQASDDSDDQSDQSIGDNQHVFDENFFKVYSALKSRNPIIYDQNVKFFNESPIESQTEDNSNEVIDTKTKEKTLSLKEYHKKLIKEKKGITEEDEQQTNGFEDKPFGYYEELDQLKDELKSALHSDETDEQLFKGKTPSVSVDSKTKSIDFFNDDDSTEANDTDIKYLKNYWKNDKQLEDNEKFLRDYIVNKSYLNVNDRDVFSKTEFTGNDVNEDSDDNEGEDNGFETIDDTKKKAENEVKVSQFHFEEPNSVAIKRYPRSVETIRDTTNSEKRAQKRSEAKERKKREKERELKRLRKLKKEELKERLIKLQEISGNDNLDSNDLVLSQLLDDENDFDSEKYDQKMDALFGDNYYETENSAKSKPKFEFMPEIDDYECAEEDVDNSAEVEDNAKNKHKLNKKEEKKQKRIHKQMKEMGIFEDLIGGDLATRYKYRTVPSNDFGLTDEEILFSDDKELNKWCSLKKMTQYREDNEEVYDVKTYANKASNLALKQKILKSYFDKQNDNQLNEEMSSNANGKKTRKRKHKKPQFTIELMDTHKNSTSNAKEVNSDNVVKKSNKLNKSKKFKRNNNKEKSNANESSYSGVSVDRLKAYGLSNRKIKKINHKNK</sequence>
<reference evidence="5" key="1">
    <citation type="submission" date="2020-11" db="EMBL/GenBank/DDBJ databases">
        <authorList>
            <person name="Tran Van P."/>
        </authorList>
    </citation>
    <scope>NUCLEOTIDE SEQUENCE</scope>
</reference>
<feature type="region of interest" description="Disordered" evidence="3">
    <location>
        <begin position="568"/>
        <end position="671"/>
    </location>
</feature>
<comment type="similarity">
    <text evidence="1">Belongs to the KRI1 family.</text>
</comment>
<feature type="compositionally biased region" description="Acidic residues" evidence="3">
    <location>
        <begin position="443"/>
        <end position="452"/>
    </location>
</feature>
<dbReference type="GO" id="GO:0000447">
    <property type="term" value="P:endonucleolytic cleavage in ITS1 to separate SSU-rRNA from 5.8S rRNA and LSU-rRNA from tricistronic rRNA transcript (SSU-rRNA, 5.8S rRNA, LSU-rRNA)"/>
    <property type="evidence" value="ECO:0007669"/>
    <property type="project" value="TreeGrafter"/>
</dbReference>
<dbReference type="EMBL" id="OC857987">
    <property type="protein sequence ID" value="CAD7625900.1"/>
    <property type="molecule type" value="Genomic_DNA"/>
</dbReference>
<feature type="compositionally biased region" description="Basic residues" evidence="3">
    <location>
        <begin position="581"/>
        <end position="591"/>
    </location>
</feature>
<feature type="region of interest" description="Disordered" evidence="3">
    <location>
        <begin position="1"/>
        <end position="20"/>
    </location>
</feature>
<dbReference type="PANTHER" id="PTHR14490">
    <property type="entry name" value="ZINC FINGER, ZZ TYPE"/>
    <property type="match status" value="1"/>
</dbReference>
<gene>
    <name evidence="5" type="ORF">OSB1V03_LOCUS6333</name>
</gene>
<feature type="compositionally biased region" description="Polar residues" evidence="3">
    <location>
        <begin position="568"/>
        <end position="580"/>
    </location>
</feature>
<feature type="region of interest" description="Disordered" evidence="3">
    <location>
        <begin position="269"/>
        <end position="290"/>
    </location>
</feature>
<feature type="compositionally biased region" description="Acidic residues" evidence="3">
    <location>
        <begin position="274"/>
        <end position="290"/>
    </location>
</feature>
<dbReference type="Pfam" id="PF05178">
    <property type="entry name" value="Kri1"/>
    <property type="match status" value="1"/>
</dbReference>
<dbReference type="PANTHER" id="PTHR14490:SF5">
    <property type="entry name" value="PROTEIN KRI1 HOMOLOG"/>
    <property type="match status" value="1"/>
</dbReference>
<feature type="domain" description="Kri1-like C-terminal" evidence="4">
    <location>
        <begin position="481"/>
        <end position="556"/>
    </location>
</feature>
<dbReference type="Pfam" id="PF12936">
    <property type="entry name" value="Kri1_C"/>
    <property type="match status" value="1"/>
</dbReference>
<dbReference type="InterPro" id="IPR018034">
    <property type="entry name" value="Kri1"/>
</dbReference>
<protein>
    <recommendedName>
        <fullName evidence="2">Protein KRI1 homolog</fullName>
    </recommendedName>
</protein>
<dbReference type="AlphaFoldDB" id="A0A7R9PYV7"/>
<proteinExistence type="inferred from homology"/>
<accession>A0A7R9PYV7</accession>
<feature type="compositionally biased region" description="Basic residues" evidence="3">
    <location>
        <begin position="619"/>
        <end position="632"/>
    </location>
</feature>